<dbReference type="PANTHER" id="PTHR21666">
    <property type="entry name" value="PEPTIDASE-RELATED"/>
    <property type="match status" value="1"/>
</dbReference>
<dbReference type="InterPro" id="IPR016047">
    <property type="entry name" value="M23ase_b-sheet_dom"/>
</dbReference>
<dbReference type="InterPro" id="IPR018392">
    <property type="entry name" value="LysM"/>
</dbReference>
<organism evidence="2">
    <name type="scientific">Halalkalibacterium halodurans</name>
    <name type="common">Bacillus halodurans</name>
    <dbReference type="NCBI Taxonomy" id="86665"/>
    <lineage>
        <taxon>Bacteria</taxon>
        <taxon>Bacillati</taxon>
        <taxon>Bacillota</taxon>
        <taxon>Bacilli</taxon>
        <taxon>Bacillales</taxon>
        <taxon>Bacillaceae</taxon>
        <taxon>Halalkalibacterium (ex Joshi et al. 2022)</taxon>
    </lineage>
</organism>
<dbReference type="AlphaFoldDB" id="A0A0M0KLC9"/>
<name>A0A0M0KLC9_ALKHA</name>
<proteinExistence type="predicted"/>
<dbReference type="Gene3D" id="2.70.70.10">
    <property type="entry name" value="Glucose Permease (Domain IIA)"/>
    <property type="match status" value="1"/>
</dbReference>
<dbReference type="GO" id="GO:0004222">
    <property type="term" value="F:metalloendopeptidase activity"/>
    <property type="evidence" value="ECO:0007669"/>
    <property type="project" value="TreeGrafter"/>
</dbReference>
<dbReference type="EMBL" id="LILD01000001">
    <property type="protein sequence ID" value="KOO39397.1"/>
    <property type="molecule type" value="Genomic_DNA"/>
</dbReference>
<dbReference type="SUPFAM" id="SSF51261">
    <property type="entry name" value="Duplicated hybrid motif"/>
    <property type="match status" value="1"/>
</dbReference>
<dbReference type="InterPro" id="IPR036779">
    <property type="entry name" value="LysM_dom_sf"/>
</dbReference>
<dbReference type="InterPro" id="IPR050570">
    <property type="entry name" value="Cell_wall_metabolism_enzyme"/>
</dbReference>
<evidence type="ECO:0000259" key="1">
    <source>
        <dbReference type="PROSITE" id="PS51782"/>
    </source>
</evidence>
<dbReference type="SMART" id="SM00257">
    <property type="entry name" value="LysM"/>
    <property type="match status" value="2"/>
</dbReference>
<dbReference type="GeneID" id="87597221"/>
<feature type="domain" description="LysM" evidence="1">
    <location>
        <begin position="259"/>
        <end position="302"/>
    </location>
</feature>
<dbReference type="Pfam" id="PF01551">
    <property type="entry name" value="Peptidase_M23"/>
    <property type="match status" value="1"/>
</dbReference>
<dbReference type="RefSeq" id="WP_053431392.1">
    <property type="nucleotide sequence ID" value="NZ_CP040441.1"/>
</dbReference>
<protein>
    <recommendedName>
        <fullName evidence="1">LysM domain-containing protein</fullName>
    </recommendedName>
</protein>
<dbReference type="PATRIC" id="fig|136160.3.peg.2707"/>
<dbReference type="Gene3D" id="3.10.350.10">
    <property type="entry name" value="LysM domain"/>
    <property type="match status" value="2"/>
</dbReference>
<comment type="caution">
    <text evidence="2">The sequence shown here is derived from an EMBL/GenBank/DDBJ whole genome shotgun (WGS) entry which is preliminary data.</text>
</comment>
<evidence type="ECO:0000313" key="2">
    <source>
        <dbReference type="EMBL" id="KOO39397.1"/>
    </source>
</evidence>
<reference evidence="2" key="1">
    <citation type="submission" date="2015-08" db="EMBL/GenBank/DDBJ databases">
        <title>Complete DNA Sequence of Pseudomonas syringae pv. actinidiae, the Causal Agent of Kiwifruit Canker Disease.</title>
        <authorList>
            <person name="Rikkerink E.H.A."/>
            <person name="Fineran P.C."/>
        </authorList>
    </citation>
    <scope>NUCLEOTIDE SEQUENCE</scope>
    <source>
        <strain evidence="2">DSM 13666</strain>
    </source>
</reference>
<gene>
    <name evidence="2" type="ORF">AMD02_11480</name>
</gene>
<sequence length="303" mass="33760">MLDFIKRLFIALAIGTCIGIMFIGTSTASAEEKAISPIHIWPTVGEITDTFGTRGGTHHGIDIAAPVGTPVISIADGMVRKSYYSDSYGHVIFVQHDHGLETVYAHLNERFVEEGDTVKEGEQIGTVGNTGRSSGPHLHFEVHKDEWNVEKSNAIDPFLVLADERDYMYAAVDDSWKDGKEEESTYAFKNKFTNEDEDELEEIELLENQQVFTVSKGDTLWGIAQKHEMSVETLMEINGLNDTLIHPGDDLIVLLDDEESHVVKTGDTLYRIALNHQLTVEELQANNDLTDELIFPGQVLALK</sequence>
<dbReference type="InterPro" id="IPR011055">
    <property type="entry name" value="Dup_hybrid_motif"/>
</dbReference>
<dbReference type="CDD" id="cd12797">
    <property type="entry name" value="M23_peptidase"/>
    <property type="match status" value="1"/>
</dbReference>
<dbReference type="SUPFAM" id="SSF54106">
    <property type="entry name" value="LysM domain"/>
    <property type="match status" value="2"/>
</dbReference>
<dbReference type="PROSITE" id="PS51782">
    <property type="entry name" value="LYSM"/>
    <property type="match status" value="2"/>
</dbReference>
<feature type="domain" description="LysM" evidence="1">
    <location>
        <begin position="210"/>
        <end position="253"/>
    </location>
</feature>
<dbReference type="Pfam" id="PF01476">
    <property type="entry name" value="LysM"/>
    <property type="match status" value="2"/>
</dbReference>
<dbReference type="CDD" id="cd00118">
    <property type="entry name" value="LysM"/>
    <property type="match status" value="2"/>
</dbReference>
<dbReference type="PANTHER" id="PTHR21666:SF290">
    <property type="entry name" value="PEPTIDASE M23 DOMAIN PROTEIN"/>
    <property type="match status" value="1"/>
</dbReference>
<accession>A0A0M0KLC9</accession>